<gene>
    <name evidence="2" type="ORF">V6242_08065</name>
</gene>
<proteinExistence type="predicted"/>
<accession>A0ABU9G3M5</accession>
<evidence type="ECO:0000313" key="3">
    <source>
        <dbReference type="Proteomes" id="UP001379949"/>
    </source>
</evidence>
<dbReference type="RefSeq" id="WP_341566919.1">
    <property type="nucleotide sequence ID" value="NZ_JBAKAR010000005.1"/>
</dbReference>
<keyword evidence="1" id="KW-0812">Transmembrane</keyword>
<protein>
    <submittedName>
        <fullName evidence="2">ATP synthase subunit I</fullName>
    </submittedName>
</protein>
<feature type="transmembrane region" description="Helical" evidence="1">
    <location>
        <begin position="70"/>
        <end position="87"/>
    </location>
</feature>
<dbReference type="Pfam" id="PF12966">
    <property type="entry name" value="AtpR"/>
    <property type="match status" value="1"/>
</dbReference>
<feature type="transmembrane region" description="Helical" evidence="1">
    <location>
        <begin position="12"/>
        <end position="34"/>
    </location>
</feature>
<keyword evidence="1" id="KW-0472">Membrane</keyword>
<feature type="transmembrane region" description="Helical" evidence="1">
    <location>
        <begin position="46"/>
        <end position="64"/>
    </location>
</feature>
<keyword evidence="1" id="KW-1133">Transmembrane helix</keyword>
<comment type="caution">
    <text evidence="2">The sequence shown here is derived from an EMBL/GenBank/DDBJ whole genome shotgun (WGS) entry which is preliminary data.</text>
</comment>
<dbReference type="InterPro" id="IPR017581">
    <property type="entry name" value="AtpR-like"/>
</dbReference>
<sequence>MIDFGSNLWASSTFSLFIGVLLGAFYFAGLWWTVRQLGRSQYTAGLFLLSLLVRTCVVVMTFYVFLGHDWRQLLLGLLGFFVMRLFATRCIQLKNTQALAPATLSAKEAASQQRKR</sequence>
<keyword evidence="3" id="KW-1185">Reference proteome</keyword>
<reference evidence="2 3" key="1">
    <citation type="submission" date="2024-02" db="EMBL/GenBank/DDBJ databases">
        <title>Bacteria isolated from the canopy kelp, Nereocystis luetkeana.</title>
        <authorList>
            <person name="Pfister C.A."/>
            <person name="Younker I.T."/>
            <person name="Light S.H."/>
        </authorList>
    </citation>
    <scope>NUCLEOTIDE SEQUENCE [LARGE SCALE GENOMIC DNA]</scope>
    <source>
        <strain evidence="2 3">TI.4.07</strain>
    </source>
</reference>
<organism evidence="2 3">
    <name type="scientific">Marinomonas arenicola</name>
    <dbReference type="NCBI Taxonomy" id="569601"/>
    <lineage>
        <taxon>Bacteria</taxon>
        <taxon>Pseudomonadati</taxon>
        <taxon>Pseudomonadota</taxon>
        <taxon>Gammaproteobacteria</taxon>
        <taxon>Oceanospirillales</taxon>
        <taxon>Oceanospirillaceae</taxon>
        <taxon>Marinomonas</taxon>
    </lineage>
</organism>
<evidence type="ECO:0000256" key="1">
    <source>
        <dbReference type="SAM" id="Phobius"/>
    </source>
</evidence>
<dbReference type="NCBIfam" id="TIGR03165">
    <property type="entry name" value="F1F0_chp_2"/>
    <property type="match status" value="1"/>
</dbReference>
<dbReference type="EMBL" id="JBAKAR010000005">
    <property type="protein sequence ID" value="MEL0613098.1"/>
    <property type="molecule type" value="Genomic_DNA"/>
</dbReference>
<name>A0ABU9G3M5_9GAMM</name>
<evidence type="ECO:0000313" key="2">
    <source>
        <dbReference type="EMBL" id="MEL0613098.1"/>
    </source>
</evidence>
<dbReference type="Proteomes" id="UP001379949">
    <property type="component" value="Unassembled WGS sequence"/>
</dbReference>